<dbReference type="GO" id="GO:0005525">
    <property type="term" value="F:GTP binding"/>
    <property type="evidence" value="ECO:0007669"/>
    <property type="project" value="UniProtKB-KW"/>
</dbReference>
<dbReference type="AlphaFoldDB" id="A0A2T0T6T0"/>
<evidence type="ECO:0000256" key="2">
    <source>
        <dbReference type="ARBA" id="ARBA00022741"/>
    </source>
</evidence>
<accession>A0A2T0T6T0</accession>
<dbReference type="GO" id="GO:0008053">
    <property type="term" value="P:mitochondrial fusion"/>
    <property type="evidence" value="ECO:0007669"/>
    <property type="project" value="TreeGrafter"/>
</dbReference>
<evidence type="ECO:0000313" key="7">
    <source>
        <dbReference type="EMBL" id="PRY41332.1"/>
    </source>
</evidence>
<dbReference type="Proteomes" id="UP000239494">
    <property type="component" value="Unassembled WGS sequence"/>
</dbReference>
<keyword evidence="8" id="KW-1185">Reference proteome</keyword>
<name>A0A2T0T6T0_9PSEU</name>
<comment type="subcellular location">
    <subcellularLocation>
        <location evidence="1">Membrane</location>
    </subcellularLocation>
</comment>
<keyword evidence="5" id="KW-0472">Membrane</keyword>
<dbReference type="Pfam" id="PF00350">
    <property type="entry name" value="Dynamin_N"/>
    <property type="match status" value="1"/>
</dbReference>
<dbReference type="PANTHER" id="PTHR10465:SF0">
    <property type="entry name" value="SARCALUMENIN"/>
    <property type="match status" value="1"/>
</dbReference>
<dbReference type="Gene3D" id="3.40.50.300">
    <property type="entry name" value="P-loop containing nucleotide triphosphate hydrolases"/>
    <property type="match status" value="1"/>
</dbReference>
<evidence type="ECO:0000256" key="1">
    <source>
        <dbReference type="ARBA" id="ARBA00004370"/>
    </source>
</evidence>
<evidence type="ECO:0000313" key="8">
    <source>
        <dbReference type="Proteomes" id="UP000239494"/>
    </source>
</evidence>
<evidence type="ECO:0000259" key="6">
    <source>
        <dbReference type="Pfam" id="PF00350"/>
    </source>
</evidence>
<dbReference type="InterPro" id="IPR027417">
    <property type="entry name" value="P-loop_NTPase"/>
</dbReference>
<keyword evidence="2" id="KW-0547">Nucleotide-binding</keyword>
<comment type="caution">
    <text evidence="7">The sequence shown here is derived from an EMBL/GenBank/DDBJ whole genome shotgun (WGS) entry which is preliminary data.</text>
</comment>
<protein>
    <submittedName>
        <fullName evidence="7">Dynamin family protein</fullName>
    </submittedName>
</protein>
<dbReference type="SUPFAM" id="SSF52540">
    <property type="entry name" value="P-loop containing nucleoside triphosphate hydrolases"/>
    <property type="match status" value="1"/>
</dbReference>
<sequence length="614" mass="64998">MGVIGPREYGEHLDWIVAALGQVDLPRGRSEWANAAVARVRARMGDPELHIAVLGETSSGKSTLLNAFLRQRLLPSSALVATRTTLTIRHGPQARLTGGRTCWVEDLASALRHALTTDAADGLHDLELCWPTPLLGDGVTITDTPGFSVDDAGHRERAVAAAESADLVLVVVPAVAAMSRTLAEFLSGPLRDHRDRCAFLLTKIDMVEPHERAEVLEVTARRLRELGVEEPVVFPCVPQAVLRTVDEPDAGMPFADVEAGLVALTARRRQAAIAATLSSLLTELLRTVEQAAVRRGTRLAAAEQELAGLSLPDLRAFLATWAQDAVAAGVDAVSLAWGTAAHRYFASDLVDRMREAVEQGSVTTAAEMAAAAIEAVRECLHSAAHTAVTDVITRIDQALSCSATALSEEFIDQFARLARLADAHTAVPAPPPVAAAAPAAPDLTKVNDALTAVGTRLSNSAALRAGGGAALGAAAGTVMIPIPVVGTVLGALFGSVVGIPGTETQRTRFLAQATPVVAEVRTEVAVIVEAAVKRVLADHADRVDHIRVAYLRAWLSDVDDLAWREARSRERLADFITAATRMAEQARERREQIGRLRAALSGPPAEAVVGRATT</sequence>
<reference evidence="7 8" key="1">
    <citation type="submission" date="2018-03" db="EMBL/GenBank/DDBJ databases">
        <title>Genomic Encyclopedia of Archaeal and Bacterial Type Strains, Phase II (KMG-II): from individual species to whole genera.</title>
        <authorList>
            <person name="Goeker M."/>
        </authorList>
    </citation>
    <scope>NUCLEOTIDE SEQUENCE [LARGE SCALE GENOMIC DNA]</scope>
    <source>
        <strain evidence="7 8">DSM 44720</strain>
    </source>
</reference>
<proteinExistence type="predicted"/>
<evidence type="ECO:0000256" key="5">
    <source>
        <dbReference type="ARBA" id="ARBA00023136"/>
    </source>
</evidence>
<dbReference type="PANTHER" id="PTHR10465">
    <property type="entry name" value="TRANSMEMBRANE GTPASE FZO1"/>
    <property type="match status" value="1"/>
</dbReference>
<keyword evidence="3" id="KW-0378">Hydrolase</keyword>
<evidence type="ECO:0000256" key="4">
    <source>
        <dbReference type="ARBA" id="ARBA00023134"/>
    </source>
</evidence>
<organism evidence="7 8">
    <name type="scientific">Umezawaea tangerina</name>
    <dbReference type="NCBI Taxonomy" id="84725"/>
    <lineage>
        <taxon>Bacteria</taxon>
        <taxon>Bacillati</taxon>
        <taxon>Actinomycetota</taxon>
        <taxon>Actinomycetes</taxon>
        <taxon>Pseudonocardiales</taxon>
        <taxon>Pseudonocardiaceae</taxon>
        <taxon>Umezawaea</taxon>
    </lineage>
</organism>
<gene>
    <name evidence="7" type="ORF">CLV43_10590</name>
</gene>
<dbReference type="GO" id="GO:0003924">
    <property type="term" value="F:GTPase activity"/>
    <property type="evidence" value="ECO:0007669"/>
    <property type="project" value="InterPro"/>
</dbReference>
<dbReference type="RefSeq" id="WP_106188378.1">
    <property type="nucleotide sequence ID" value="NZ_PVTF01000005.1"/>
</dbReference>
<evidence type="ECO:0000256" key="3">
    <source>
        <dbReference type="ARBA" id="ARBA00022801"/>
    </source>
</evidence>
<feature type="domain" description="Dynamin N-terminal" evidence="6">
    <location>
        <begin position="51"/>
        <end position="204"/>
    </location>
</feature>
<dbReference type="EMBL" id="PVTF01000005">
    <property type="protein sequence ID" value="PRY41332.1"/>
    <property type="molecule type" value="Genomic_DNA"/>
</dbReference>
<dbReference type="OrthoDB" id="3650305at2"/>
<dbReference type="GO" id="GO:0016020">
    <property type="term" value="C:membrane"/>
    <property type="evidence" value="ECO:0007669"/>
    <property type="project" value="UniProtKB-SubCell"/>
</dbReference>
<keyword evidence="4" id="KW-0342">GTP-binding</keyword>
<dbReference type="InterPro" id="IPR027094">
    <property type="entry name" value="Mitofusin_fam"/>
</dbReference>
<dbReference type="InterPro" id="IPR045063">
    <property type="entry name" value="Dynamin_N"/>
</dbReference>